<dbReference type="NCBIfam" id="TIGR00231">
    <property type="entry name" value="small_GTP"/>
    <property type="match status" value="1"/>
</dbReference>
<dbReference type="CDD" id="cd01887">
    <property type="entry name" value="IF2_eIF5B"/>
    <property type="match status" value="1"/>
</dbReference>
<dbReference type="PANTHER" id="PTHR43381">
    <property type="entry name" value="TRANSLATION INITIATION FACTOR IF-2-RELATED"/>
    <property type="match status" value="1"/>
</dbReference>
<dbReference type="PRINTS" id="PR00315">
    <property type="entry name" value="ELONGATNFCT"/>
</dbReference>
<dbReference type="RefSeq" id="XP_009265120.1">
    <property type="nucleotide sequence ID" value="XM_009266845.1"/>
</dbReference>
<dbReference type="InterPro" id="IPR023115">
    <property type="entry name" value="TIF_IF2_dom3"/>
</dbReference>
<dbReference type="InterPro" id="IPR029459">
    <property type="entry name" value="EFTU-type"/>
</dbReference>
<dbReference type="SUPFAM" id="SSF52156">
    <property type="entry name" value="Initiation factor IF2/eIF5b, domain 3"/>
    <property type="match status" value="1"/>
</dbReference>
<evidence type="ECO:0000259" key="14">
    <source>
        <dbReference type="PROSITE" id="PS51722"/>
    </source>
</evidence>
<proteinExistence type="inferred from homology"/>
<dbReference type="Gene3D" id="2.40.30.10">
    <property type="entry name" value="Translation factors"/>
    <property type="match status" value="2"/>
</dbReference>
<keyword evidence="6 15" id="KW-0396">Initiation factor</keyword>
<dbReference type="GO" id="GO:0005739">
    <property type="term" value="C:mitochondrion"/>
    <property type="evidence" value="ECO:0007669"/>
    <property type="project" value="TreeGrafter"/>
</dbReference>
<dbReference type="Pfam" id="PF11987">
    <property type="entry name" value="IF-2"/>
    <property type="match status" value="1"/>
</dbReference>
<evidence type="ECO:0000256" key="9">
    <source>
        <dbReference type="ARBA" id="ARBA00022801"/>
    </source>
</evidence>
<dbReference type="HOGENOM" id="CLU_002656_3_3_1"/>
<dbReference type="VEuPathDB" id="MicrosporidiaDB:EROM_090050"/>
<evidence type="ECO:0000256" key="2">
    <source>
        <dbReference type="ARBA" id="ARBA00007733"/>
    </source>
</evidence>
<evidence type="ECO:0000256" key="12">
    <source>
        <dbReference type="ARBA" id="ARBA00032478"/>
    </source>
</evidence>
<evidence type="ECO:0000256" key="11">
    <source>
        <dbReference type="ARBA" id="ARBA00023134"/>
    </source>
</evidence>
<protein>
    <recommendedName>
        <fullName evidence="4">Eukaryotic translation initiation factor 5B</fullName>
        <ecNumber evidence="3">3.6.5.3</ecNumber>
    </recommendedName>
    <alternativeName>
        <fullName evidence="12">Translation initiation factor IF-2</fullName>
    </alternativeName>
</protein>
<dbReference type="CDD" id="cd16266">
    <property type="entry name" value="IF2_aeIF5B_IV"/>
    <property type="match status" value="1"/>
</dbReference>
<evidence type="ECO:0000256" key="10">
    <source>
        <dbReference type="ARBA" id="ARBA00022917"/>
    </source>
</evidence>
<dbReference type="Proteomes" id="UP000010094">
    <property type="component" value="Chromosome IXa"/>
</dbReference>
<comment type="subcellular location">
    <subcellularLocation>
        <location evidence="1">Cytoplasm</location>
    </subcellularLocation>
</comment>
<dbReference type="Pfam" id="PF14578">
    <property type="entry name" value="GTP_EFTU_D4"/>
    <property type="match status" value="1"/>
</dbReference>
<dbReference type="GO" id="GO:0046872">
    <property type="term" value="F:metal ion binding"/>
    <property type="evidence" value="ECO:0007669"/>
    <property type="project" value="UniProtKB-KW"/>
</dbReference>
<keyword evidence="11" id="KW-0342">GTP-binding</keyword>
<evidence type="ECO:0000256" key="1">
    <source>
        <dbReference type="ARBA" id="ARBA00004496"/>
    </source>
</evidence>
<dbReference type="SUPFAM" id="SSF52540">
    <property type="entry name" value="P-loop containing nucleoside triphosphate hydrolases"/>
    <property type="match status" value="1"/>
</dbReference>
<evidence type="ECO:0000313" key="16">
    <source>
        <dbReference type="Proteomes" id="UP000010094"/>
    </source>
</evidence>
<dbReference type="InterPro" id="IPR009000">
    <property type="entry name" value="Transl_B-barrel_sf"/>
</dbReference>
<feature type="compositionally biased region" description="Basic and acidic residues" evidence="13">
    <location>
        <begin position="45"/>
        <end position="64"/>
    </location>
</feature>
<evidence type="ECO:0000313" key="15">
    <source>
        <dbReference type="EMBL" id="AFN83623.1"/>
    </source>
</evidence>
<keyword evidence="9" id="KW-0378">Hydrolase</keyword>
<evidence type="ECO:0000256" key="13">
    <source>
        <dbReference type="SAM" id="MobiDB-lite"/>
    </source>
</evidence>
<dbReference type="PROSITE" id="PS51722">
    <property type="entry name" value="G_TR_2"/>
    <property type="match status" value="1"/>
</dbReference>
<evidence type="ECO:0000256" key="4">
    <source>
        <dbReference type="ARBA" id="ARBA00013824"/>
    </source>
</evidence>
<dbReference type="Pfam" id="PF00009">
    <property type="entry name" value="GTP_EFTU"/>
    <property type="match status" value="1"/>
</dbReference>
<keyword evidence="8" id="KW-0547">Nucleotide-binding</keyword>
<dbReference type="CDD" id="cd03703">
    <property type="entry name" value="aeIF5B_II"/>
    <property type="match status" value="1"/>
</dbReference>
<evidence type="ECO:0000256" key="5">
    <source>
        <dbReference type="ARBA" id="ARBA00022490"/>
    </source>
</evidence>
<dbReference type="GO" id="GO:0005525">
    <property type="term" value="F:GTP binding"/>
    <property type="evidence" value="ECO:0007669"/>
    <property type="project" value="UniProtKB-KW"/>
</dbReference>
<dbReference type="FunFam" id="3.40.50.300:FF:000112">
    <property type="entry name" value="Eukaryotic translation initiation factor 5B"/>
    <property type="match status" value="1"/>
</dbReference>
<dbReference type="AlphaFoldDB" id="I6ZK53"/>
<comment type="similarity">
    <text evidence="2">Belongs to the TRAFAC class translation factor GTPase superfamily. Classic translation factor GTPase family. IF-2 subfamily.</text>
</comment>
<dbReference type="OrthoDB" id="4928at2759"/>
<dbReference type="InterPro" id="IPR005225">
    <property type="entry name" value="Small_GTP-bd"/>
</dbReference>
<evidence type="ECO:0000256" key="7">
    <source>
        <dbReference type="ARBA" id="ARBA00022723"/>
    </source>
</evidence>
<dbReference type="EC" id="3.6.5.3" evidence="3"/>
<dbReference type="GO" id="GO:0003924">
    <property type="term" value="F:GTPase activity"/>
    <property type="evidence" value="ECO:0007669"/>
    <property type="project" value="InterPro"/>
</dbReference>
<name>I6ZK53_ENCRO</name>
<gene>
    <name evidence="15" type="ordered locus">EROM_090050</name>
</gene>
<dbReference type="InterPro" id="IPR000795">
    <property type="entry name" value="T_Tr_GTP-bd_dom"/>
</dbReference>
<keyword evidence="16" id="KW-1185">Reference proteome</keyword>
<dbReference type="GO" id="GO:0003743">
    <property type="term" value="F:translation initiation factor activity"/>
    <property type="evidence" value="ECO:0007669"/>
    <property type="project" value="UniProtKB-KW"/>
</dbReference>
<dbReference type="EMBL" id="CP003526">
    <property type="protein sequence ID" value="AFN83623.1"/>
    <property type="molecule type" value="Genomic_DNA"/>
</dbReference>
<dbReference type="Gene3D" id="3.40.50.300">
    <property type="entry name" value="P-loop containing nucleotide triphosphate hydrolases"/>
    <property type="match status" value="1"/>
</dbReference>
<dbReference type="FunFam" id="3.40.50.10050:FF:000002">
    <property type="entry name" value="Eukaryotic translation initiation factor 5B"/>
    <property type="match status" value="1"/>
</dbReference>
<dbReference type="SUPFAM" id="SSF50447">
    <property type="entry name" value="Translation proteins"/>
    <property type="match status" value="1"/>
</dbReference>
<dbReference type="InterPro" id="IPR027417">
    <property type="entry name" value="P-loop_NTPase"/>
</dbReference>
<dbReference type="FunFam" id="2.40.30.10:FF:000013">
    <property type="entry name" value="eukaryotic translation initiation factor 5B"/>
    <property type="match status" value="1"/>
</dbReference>
<feature type="region of interest" description="Disordered" evidence="13">
    <location>
        <begin position="45"/>
        <end position="66"/>
    </location>
</feature>
<sequence>MGKKNRRDEDYLDTLLGSVNKANKEKHKKGEDLEEVEKSVDKIKIDGNEKNLRHSEKAEKEKTGSGEPIFEFKSPICCILGHVDTGKTKLLDKLRESNVQGEEAGGITQQIGATFFPVSELFKKCGKKDSKLPGILVIDTPGHESFANLRTRGSSLCNLAILVVDIVHGLEAQTLESIELLRRRRTPFVVALNKIDRLYGWKSTSFGGVKNTLKKQSRATIDDFKRRVNNTIVAFAEIGLNAKLFCENTDQKRFVSLVPTSAMSGEGIPDLISLILELSEKYMGSKMKIKGEVECTVLEVKNAEGFGVTLDAILSNGVLKEGDRIGVCGFNGPIITTIKALLMPQPLKELRMKNQYIIVKEAKASLGIKIAAGGLEKAIAGSRVLVVKNNEDEVKNTLEADLESVFSSMELHQEGVHVVSSTLGSLEALVSFLKTSNVPIAGVSIGTVRKKDMIIVSSMAKRHKEYAVILCFDVVLDKEIRDMASSMGVKIFEAKIIYHLLDSYLKFVEEEKEKNKKMHMEQAVFPVQMSIVPKCIFNSRSPLVIGVHVREGILKIGTPLCVFKEDQVVRLGTVTSIENNKEVVKEATKDQKVAIKIEAKHNLPPRMFGRHFDQEDIIYSMVTRESISILKKYFSDELTEDLKALLERLENKFGIFYFCILL</sequence>
<dbReference type="PANTHER" id="PTHR43381:SF4">
    <property type="entry name" value="EUKARYOTIC TRANSLATION INITIATION FACTOR 5B"/>
    <property type="match status" value="1"/>
</dbReference>
<evidence type="ECO:0000256" key="6">
    <source>
        <dbReference type="ARBA" id="ARBA00022540"/>
    </source>
</evidence>
<evidence type="ECO:0000256" key="3">
    <source>
        <dbReference type="ARBA" id="ARBA00011986"/>
    </source>
</evidence>
<dbReference type="InterPro" id="IPR036925">
    <property type="entry name" value="TIF_IF2_dom3_sf"/>
</dbReference>
<dbReference type="Gene3D" id="3.40.50.10050">
    <property type="entry name" value="Translation initiation factor IF- 2, domain 3"/>
    <property type="match status" value="1"/>
</dbReference>
<feature type="domain" description="Tr-type G" evidence="14">
    <location>
        <begin position="72"/>
        <end position="286"/>
    </location>
</feature>
<organism evidence="15 16">
    <name type="scientific">Encephalitozoon romaleae (strain SJ-2008)</name>
    <name type="common">Microsporidian parasite</name>
    <dbReference type="NCBI Taxonomy" id="1178016"/>
    <lineage>
        <taxon>Eukaryota</taxon>
        <taxon>Fungi</taxon>
        <taxon>Fungi incertae sedis</taxon>
        <taxon>Microsporidia</taxon>
        <taxon>Unikaryonidae</taxon>
        <taxon>Encephalitozoon</taxon>
    </lineage>
</organism>
<accession>I6ZK53</accession>
<keyword evidence="7" id="KW-0479">Metal-binding</keyword>
<keyword evidence="5" id="KW-0963">Cytoplasm</keyword>
<keyword evidence="10" id="KW-0648">Protein biosynthesis</keyword>
<dbReference type="GeneID" id="20521944"/>
<reference evidence="15" key="1">
    <citation type="journal article" date="2012" name="Proc. Natl. Acad. Sci. U.S.A.">
        <title>Gain and loss of multiple functionally related, horizontally transferred genes in the reduced genomes of two microsporidian parasites.</title>
        <authorList>
            <person name="Pombert J.-F."/>
            <person name="Selman M."/>
            <person name="Burki F."/>
            <person name="Bardell F.T."/>
            <person name="Farinelli L."/>
            <person name="Solter L.F."/>
            <person name="Whitman D.W."/>
            <person name="Weiss L.M."/>
            <person name="Corradi N."/>
            <person name="Keeling P.J."/>
        </authorList>
    </citation>
    <scope>NUCLEOTIDE SEQUENCE [LARGE SCALE GENOMIC DNA]</scope>
    <source>
        <strain evidence="15">SJ-2008</strain>
    </source>
</reference>
<dbReference type="KEGG" id="ero:EROM_090050"/>
<dbReference type="InterPro" id="IPR015760">
    <property type="entry name" value="TIF_IF2"/>
</dbReference>
<evidence type="ECO:0000256" key="8">
    <source>
        <dbReference type="ARBA" id="ARBA00022741"/>
    </source>
</evidence>
<dbReference type="NCBIfam" id="NF003078">
    <property type="entry name" value="PRK04004.1"/>
    <property type="match status" value="1"/>
</dbReference>